<dbReference type="PANTHER" id="PTHR16222">
    <property type="entry name" value="ADP-RIBOSYLGLYCOHYDROLASE"/>
    <property type="match status" value="1"/>
</dbReference>
<evidence type="ECO:0000256" key="1">
    <source>
        <dbReference type="PIRSR" id="PIRSR605502-1"/>
    </source>
</evidence>
<dbReference type="InterPro" id="IPR005502">
    <property type="entry name" value="Ribosyl_crysJ1"/>
</dbReference>
<dbReference type="RefSeq" id="WP_062152810.1">
    <property type="nucleotide sequence ID" value="NZ_CP012373.2"/>
</dbReference>
<dbReference type="OrthoDB" id="9798107at2"/>
<feature type="binding site" evidence="1">
    <location>
        <position position="268"/>
    </location>
    <ligand>
        <name>Mg(2+)</name>
        <dbReference type="ChEBI" id="CHEBI:18420"/>
        <label>1</label>
    </ligand>
</feature>
<feature type="transmembrane region" description="Helical" evidence="2">
    <location>
        <begin position="118"/>
        <end position="139"/>
    </location>
</feature>
<dbReference type="PANTHER" id="PTHR16222:SF12">
    <property type="entry name" value="ADP-RIBOSYLGLYCOHYDROLASE-RELATED"/>
    <property type="match status" value="1"/>
</dbReference>
<feature type="binding site" evidence="1">
    <location>
        <position position="271"/>
    </location>
    <ligand>
        <name>Mg(2+)</name>
        <dbReference type="ChEBI" id="CHEBI:18420"/>
        <label>1</label>
    </ligand>
</feature>
<keyword evidence="4" id="KW-1185">Reference proteome</keyword>
<keyword evidence="2" id="KW-0472">Membrane</keyword>
<reference evidence="4" key="1">
    <citation type="submission" date="2016-12" db="EMBL/GenBank/DDBJ databases">
        <title>Complete Genome Sequence of Beggiatoa leptomitiformis D-401.</title>
        <authorList>
            <person name="Fomenkov A."/>
            <person name="Vincze T."/>
            <person name="Grabovich M."/>
            <person name="Anton B.P."/>
            <person name="Dubinina G."/>
            <person name="Orlova M."/>
            <person name="Belousova E."/>
            <person name="Roberts R.J."/>
        </authorList>
    </citation>
    <scope>NUCLEOTIDE SEQUENCE [LARGE SCALE GENOMIC DNA]</scope>
    <source>
        <strain evidence="4">D-401</strain>
    </source>
</reference>
<evidence type="ECO:0000313" key="3">
    <source>
        <dbReference type="EMBL" id="AUI69557.1"/>
    </source>
</evidence>
<accession>A0A2N9YGE2</accession>
<keyword evidence="1" id="KW-0460">Magnesium</keyword>
<proteinExistence type="predicted"/>
<dbReference type="KEGG" id="blep:AL038_11030"/>
<dbReference type="SUPFAM" id="SSF101478">
    <property type="entry name" value="ADP-ribosylglycohydrolase"/>
    <property type="match status" value="1"/>
</dbReference>
<evidence type="ECO:0000313" key="4">
    <source>
        <dbReference type="Proteomes" id="UP000234271"/>
    </source>
</evidence>
<feature type="binding site" evidence="1">
    <location>
        <position position="59"/>
    </location>
    <ligand>
        <name>Mg(2+)</name>
        <dbReference type="ChEBI" id="CHEBI:18420"/>
        <label>1</label>
    </ligand>
</feature>
<dbReference type="InterPro" id="IPR050792">
    <property type="entry name" value="ADP-ribosylglycohydrolase"/>
</dbReference>
<sequence length="355" mass="39234">MKHTTHNQRQAIVGCLLGTAVGDALGLSCEGLSRRRIAKLYPDLNRYHFFFTKGMMSDDTEHSSLVAQALIIAQGDEQQFIHALAWKLRIWLLGMPAGIGFATLRAIIKLWLGVSPQYSGVFSAGNGAAMRIALIGVCFGNEPEKLQTFVRITTRITHTDPKAEWGAFAIALAAYLASLQEDISPQVYLNILANYLPHAEPAFLYRIQRAVDSVNTQQTTLDFAAQLGLTKGISGYVYDTVPLVIHAWLSHQQDYAGAVQNLIRCGGDTDTTAAIVGAIVGARVGKTGIPNLWLENLWDYPRSVQWLEGLSERLADSLQGATRPYRLFFLPLIIRNILFTIIVLGHGLRRLFPPY</sequence>
<protein>
    <submittedName>
        <fullName evidence="3">ADP-ribosylglycohydrolase family protein</fullName>
    </submittedName>
</protein>
<dbReference type="Proteomes" id="UP000234271">
    <property type="component" value="Chromosome"/>
</dbReference>
<dbReference type="STRING" id="288004.AL038_11030"/>
<feature type="binding site" evidence="1">
    <location>
        <position position="58"/>
    </location>
    <ligand>
        <name>Mg(2+)</name>
        <dbReference type="ChEBI" id="CHEBI:18420"/>
        <label>1</label>
    </ligand>
</feature>
<dbReference type="AlphaFoldDB" id="A0A2N9YGE2"/>
<feature type="transmembrane region" description="Helical" evidence="2">
    <location>
        <begin position="90"/>
        <end position="112"/>
    </location>
</feature>
<keyword evidence="2" id="KW-1133">Transmembrane helix</keyword>
<dbReference type="GO" id="GO:0016787">
    <property type="term" value="F:hydrolase activity"/>
    <property type="evidence" value="ECO:0007669"/>
    <property type="project" value="UniProtKB-KW"/>
</dbReference>
<comment type="cofactor">
    <cofactor evidence="1">
        <name>Mg(2+)</name>
        <dbReference type="ChEBI" id="CHEBI:18420"/>
    </cofactor>
    <text evidence="1">Binds 2 magnesium ions per subunit.</text>
</comment>
<feature type="transmembrane region" description="Helical" evidence="2">
    <location>
        <begin position="327"/>
        <end position="348"/>
    </location>
</feature>
<dbReference type="InterPro" id="IPR036705">
    <property type="entry name" value="Ribosyl_crysJ1_sf"/>
</dbReference>
<dbReference type="EMBL" id="CP018889">
    <property type="protein sequence ID" value="AUI69557.1"/>
    <property type="molecule type" value="Genomic_DNA"/>
</dbReference>
<evidence type="ECO:0000256" key="2">
    <source>
        <dbReference type="SAM" id="Phobius"/>
    </source>
</evidence>
<keyword evidence="1" id="KW-0479">Metal-binding</keyword>
<organism evidence="3 4">
    <name type="scientific">Beggiatoa leptomitoformis</name>
    <dbReference type="NCBI Taxonomy" id="288004"/>
    <lineage>
        <taxon>Bacteria</taxon>
        <taxon>Pseudomonadati</taxon>
        <taxon>Pseudomonadota</taxon>
        <taxon>Gammaproteobacteria</taxon>
        <taxon>Thiotrichales</taxon>
        <taxon>Thiotrichaceae</taxon>
        <taxon>Beggiatoa</taxon>
    </lineage>
</organism>
<dbReference type="Gene3D" id="1.10.4080.10">
    <property type="entry name" value="ADP-ribosylation/Crystallin J1"/>
    <property type="match status" value="1"/>
</dbReference>
<dbReference type="GO" id="GO:0046872">
    <property type="term" value="F:metal ion binding"/>
    <property type="evidence" value="ECO:0007669"/>
    <property type="project" value="UniProtKB-KW"/>
</dbReference>
<feature type="binding site" evidence="1">
    <location>
        <position position="270"/>
    </location>
    <ligand>
        <name>Mg(2+)</name>
        <dbReference type="ChEBI" id="CHEBI:18420"/>
        <label>1</label>
    </ligand>
</feature>
<keyword evidence="3" id="KW-0378">Hydrolase</keyword>
<gene>
    <name evidence="3" type="ORF">BLE401_13230</name>
</gene>
<feature type="binding site" evidence="1">
    <location>
        <position position="57"/>
    </location>
    <ligand>
        <name>Mg(2+)</name>
        <dbReference type="ChEBI" id="CHEBI:18420"/>
        <label>1</label>
    </ligand>
</feature>
<keyword evidence="2" id="KW-0812">Transmembrane</keyword>
<name>A0A2N9YGE2_9GAMM</name>
<dbReference type="Pfam" id="PF03747">
    <property type="entry name" value="ADP_ribosyl_GH"/>
    <property type="match status" value="1"/>
</dbReference>